<name>A0A1K2I1R1_9HYPH</name>
<dbReference type="RefSeq" id="WP_072345715.1">
    <property type="nucleotide sequence ID" value="NZ_FPKU01000003.1"/>
</dbReference>
<protein>
    <submittedName>
        <fullName evidence="1">Uncharacterized conserved protein, DUF952 family</fullName>
    </submittedName>
</protein>
<dbReference type="Pfam" id="PF06108">
    <property type="entry name" value="DUF952"/>
    <property type="match status" value="1"/>
</dbReference>
<proteinExistence type="predicted"/>
<accession>A0A1K2I1R1</accession>
<dbReference type="SUPFAM" id="SSF56399">
    <property type="entry name" value="ADP-ribosylation"/>
    <property type="match status" value="1"/>
</dbReference>
<keyword evidence="2" id="KW-1185">Reference proteome</keyword>
<dbReference type="EMBL" id="FPKU01000003">
    <property type="protein sequence ID" value="SFZ86265.1"/>
    <property type="molecule type" value="Genomic_DNA"/>
</dbReference>
<reference evidence="1 2" key="1">
    <citation type="submission" date="2016-11" db="EMBL/GenBank/DDBJ databases">
        <authorList>
            <person name="Jaros S."/>
            <person name="Januszkiewicz K."/>
            <person name="Wedrychowicz H."/>
        </authorList>
    </citation>
    <scope>NUCLEOTIDE SEQUENCE [LARGE SCALE GENOMIC DNA]</scope>
    <source>
        <strain evidence="1 2">ATCC 23634</strain>
    </source>
</reference>
<dbReference type="Gene3D" id="3.20.170.20">
    <property type="entry name" value="Protein of unknown function DUF952"/>
    <property type="match status" value="1"/>
</dbReference>
<dbReference type="OrthoDB" id="9799937at2"/>
<dbReference type="STRING" id="665118.SAMN02983003_3443"/>
<dbReference type="AlphaFoldDB" id="A0A1K2I1R1"/>
<evidence type="ECO:0000313" key="2">
    <source>
        <dbReference type="Proteomes" id="UP000183447"/>
    </source>
</evidence>
<evidence type="ECO:0000313" key="1">
    <source>
        <dbReference type="EMBL" id="SFZ86265.1"/>
    </source>
</evidence>
<dbReference type="InterPro" id="IPR009297">
    <property type="entry name" value="DUF952"/>
</dbReference>
<gene>
    <name evidence="1" type="ORF">SAMN02983003_3443</name>
</gene>
<sequence>MAGEAGGLIYKVADRALFEAAAATGVFIGMPVDLADGYIHFSAADQLAETIRKHFAGKPDLMLFAVPVDRLEPDLRWEPSRGGALFPHLYRPLDMSLVVHHQPLAVAADGSATLPGWVE</sequence>
<organism evidence="1 2">
    <name type="scientific">Devosia enhydra</name>
    <dbReference type="NCBI Taxonomy" id="665118"/>
    <lineage>
        <taxon>Bacteria</taxon>
        <taxon>Pseudomonadati</taxon>
        <taxon>Pseudomonadota</taxon>
        <taxon>Alphaproteobacteria</taxon>
        <taxon>Hyphomicrobiales</taxon>
        <taxon>Devosiaceae</taxon>
        <taxon>Devosia</taxon>
    </lineage>
</organism>
<dbReference type="PANTHER" id="PTHR34129">
    <property type="entry name" value="BLR1139 PROTEIN"/>
    <property type="match status" value="1"/>
</dbReference>
<dbReference type="PANTHER" id="PTHR34129:SF1">
    <property type="entry name" value="DUF952 DOMAIN-CONTAINING PROTEIN"/>
    <property type="match status" value="1"/>
</dbReference>
<dbReference type="Proteomes" id="UP000183447">
    <property type="component" value="Unassembled WGS sequence"/>
</dbReference>